<dbReference type="OrthoDB" id="6157941at2759"/>
<accession>A0A6J8AYR3</accession>
<name>A0A6J8AYR3_MYTCO</name>
<gene>
    <name evidence="1" type="ORF">MCOR_12792</name>
</gene>
<reference evidence="1 2" key="1">
    <citation type="submission" date="2020-06" db="EMBL/GenBank/DDBJ databases">
        <authorList>
            <person name="Li R."/>
            <person name="Bekaert M."/>
        </authorList>
    </citation>
    <scope>NUCLEOTIDE SEQUENCE [LARGE SCALE GENOMIC DNA]</scope>
    <source>
        <strain evidence="2">wild</strain>
    </source>
</reference>
<dbReference type="AlphaFoldDB" id="A0A6J8AYR3"/>
<protein>
    <recommendedName>
        <fullName evidence="3">DUF4218 domain-containing protein</fullName>
    </recommendedName>
</protein>
<sequence length="359" mass="41778">MKQYFSLNWLNSQIDSYPYSLATSCSKPEPIQRKHYFVDAHVKQTASEMLSLISILPFIMARKIERGNKKGLTFLKLIQITFVCHSPDEAQETVEDLQKLVESHHMNFRQEYPKASVLPKMHFLVHMANQIQRFGPGRFQSSMRFEAKHAFLNKKWRCFKNLPLYSLAIFHQKCMAVWTNDYTIRDILREFLYAGDEVKEGNSVIIEEMQELHKLCVKERFTNSESVYVTKQVKIHRCVYRGGVIVVSSCDYFNPSFVRIVEIVIKDQDTFFLVQKSQIVDVNLHLISYEIEFENSFQLKIMHLLKVWDASRVQKKAIIVKDLTIAAISDKDYNAIVCTAFGHVSFFPGVDSDSETLSF</sequence>
<dbReference type="EMBL" id="CACVKT020002172">
    <property type="protein sequence ID" value="CAC5376006.1"/>
    <property type="molecule type" value="Genomic_DNA"/>
</dbReference>
<evidence type="ECO:0000313" key="1">
    <source>
        <dbReference type="EMBL" id="CAC5376006.1"/>
    </source>
</evidence>
<proteinExistence type="predicted"/>
<evidence type="ECO:0000313" key="2">
    <source>
        <dbReference type="Proteomes" id="UP000507470"/>
    </source>
</evidence>
<dbReference type="Proteomes" id="UP000507470">
    <property type="component" value="Unassembled WGS sequence"/>
</dbReference>
<evidence type="ECO:0008006" key="3">
    <source>
        <dbReference type="Google" id="ProtNLM"/>
    </source>
</evidence>
<keyword evidence="2" id="KW-1185">Reference proteome</keyword>
<organism evidence="1 2">
    <name type="scientific">Mytilus coruscus</name>
    <name type="common">Sea mussel</name>
    <dbReference type="NCBI Taxonomy" id="42192"/>
    <lineage>
        <taxon>Eukaryota</taxon>
        <taxon>Metazoa</taxon>
        <taxon>Spiralia</taxon>
        <taxon>Lophotrochozoa</taxon>
        <taxon>Mollusca</taxon>
        <taxon>Bivalvia</taxon>
        <taxon>Autobranchia</taxon>
        <taxon>Pteriomorphia</taxon>
        <taxon>Mytilida</taxon>
        <taxon>Mytiloidea</taxon>
        <taxon>Mytilidae</taxon>
        <taxon>Mytilinae</taxon>
        <taxon>Mytilus</taxon>
    </lineage>
</organism>